<gene>
    <name evidence="1" type="ORF">HG543_46015</name>
</gene>
<evidence type="ECO:0000313" key="2">
    <source>
        <dbReference type="Proteomes" id="UP000518300"/>
    </source>
</evidence>
<reference evidence="1 2" key="1">
    <citation type="submission" date="2020-04" db="EMBL/GenBank/DDBJ databases">
        <title>Draft genome of Pyxidicoccus fallax type strain.</title>
        <authorList>
            <person name="Whitworth D.E."/>
        </authorList>
    </citation>
    <scope>NUCLEOTIDE SEQUENCE [LARGE SCALE GENOMIC DNA]</scope>
    <source>
        <strain evidence="1 2">DSM 14698</strain>
    </source>
</reference>
<protein>
    <recommendedName>
        <fullName evidence="3">Chitinase</fullName>
    </recommendedName>
</protein>
<accession>A0A848LVS0</accession>
<dbReference type="Pfam" id="PF17963">
    <property type="entry name" value="Big_9"/>
    <property type="match status" value="1"/>
</dbReference>
<comment type="caution">
    <text evidence="1">The sequence shown here is derived from an EMBL/GenBank/DDBJ whole genome shotgun (WGS) entry which is preliminary data.</text>
</comment>
<proteinExistence type="predicted"/>
<dbReference type="InterPro" id="IPR013783">
    <property type="entry name" value="Ig-like_fold"/>
</dbReference>
<dbReference type="Proteomes" id="UP000518300">
    <property type="component" value="Unassembled WGS sequence"/>
</dbReference>
<organism evidence="1 2">
    <name type="scientific">Pyxidicoccus fallax</name>
    <dbReference type="NCBI Taxonomy" id="394095"/>
    <lineage>
        <taxon>Bacteria</taxon>
        <taxon>Pseudomonadati</taxon>
        <taxon>Myxococcota</taxon>
        <taxon>Myxococcia</taxon>
        <taxon>Myxococcales</taxon>
        <taxon>Cystobacterineae</taxon>
        <taxon>Myxococcaceae</taxon>
        <taxon>Pyxidicoccus</taxon>
    </lineage>
</organism>
<evidence type="ECO:0008006" key="3">
    <source>
        <dbReference type="Google" id="ProtNLM"/>
    </source>
</evidence>
<dbReference type="Gene3D" id="2.60.40.10">
    <property type="entry name" value="Immunoglobulins"/>
    <property type="match status" value="1"/>
</dbReference>
<evidence type="ECO:0000313" key="1">
    <source>
        <dbReference type="EMBL" id="NMO22167.1"/>
    </source>
</evidence>
<keyword evidence="2" id="KW-1185">Reference proteome</keyword>
<name>A0A848LVS0_9BACT</name>
<sequence>MAATLDGPDSLLAGATGTFSITASDPDGDTLTYAWTQQAPSAKGTWVGSRTGSSAQWYSPAIGTRTSFTLKVSVTDGRSAPVVRSVTIPVTVPRYGTDIQPVWRDAGCTRCHPRSGGLNLSASSYTSLVGARANVAECNTLSRVSASKPGDSVLVRKLEGTACGSRMPRNNPTYFDQHPDLLVRVRSWVLAGALDD</sequence>
<dbReference type="EMBL" id="JABBJJ010000390">
    <property type="protein sequence ID" value="NMO22167.1"/>
    <property type="molecule type" value="Genomic_DNA"/>
</dbReference>
<dbReference type="AlphaFoldDB" id="A0A848LVS0"/>